<feature type="non-terminal residue" evidence="11">
    <location>
        <position position="1"/>
    </location>
</feature>
<dbReference type="SMART" id="SM00192">
    <property type="entry name" value="LDLa"/>
    <property type="match status" value="1"/>
</dbReference>
<keyword evidence="3" id="KW-0812">Transmembrane</keyword>
<dbReference type="GO" id="GO:0012505">
    <property type="term" value="C:endomembrane system"/>
    <property type="evidence" value="ECO:0007669"/>
    <property type="project" value="UniProtKB-SubCell"/>
</dbReference>
<evidence type="ECO:0000256" key="1">
    <source>
        <dbReference type="ARBA" id="ARBA00004167"/>
    </source>
</evidence>
<dbReference type="GO" id="GO:0005886">
    <property type="term" value="C:plasma membrane"/>
    <property type="evidence" value="ECO:0007669"/>
    <property type="project" value="TreeGrafter"/>
</dbReference>
<accession>A0A161MEA7</accession>
<dbReference type="InterPro" id="IPR011042">
    <property type="entry name" value="6-blade_b-propeller_TolB-like"/>
</dbReference>
<dbReference type="PROSITE" id="PS50068">
    <property type="entry name" value="LDLRA_2"/>
    <property type="match status" value="1"/>
</dbReference>
<dbReference type="EMBL" id="GEMB01000244">
    <property type="protein sequence ID" value="JAS02871.1"/>
    <property type="molecule type" value="Transcribed_RNA"/>
</dbReference>
<dbReference type="AlphaFoldDB" id="A0A161MEA7"/>
<name>A0A161MEA7_TRIIF</name>
<dbReference type="InterPro" id="IPR050685">
    <property type="entry name" value="LDLR"/>
</dbReference>
<feature type="disulfide bond" evidence="10">
    <location>
        <begin position="224"/>
        <end position="236"/>
    </location>
</feature>
<comment type="subcellular location">
    <subcellularLocation>
        <location evidence="2">Endomembrane system</location>
    </subcellularLocation>
    <subcellularLocation>
        <location evidence="1">Membrane</location>
        <topology evidence="1">Single-pass membrane protein</topology>
    </subcellularLocation>
</comment>
<dbReference type="InterPro" id="IPR023415">
    <property type="entry name" value="LDLR_class-A_CS"/>
</dbReference>
<keyword evidence="11" id="KW-0675">Receptor</keyword>
<dbReference type="Gene3D" id="2.120.10.30">
    <property type="entry name" value="TolB, C-terminal domain"/>
    <property type="match status" value="1"/>
</dbReference>
<proteinExistence type="predicted"/>
<dbReference type="PANTHER" id="PTHR24270:SF61">
    <property type="entry name" value="EGF-LIKE DOMAIN-CONTAINING PROTEIN"/>
    <property type="match status" value="1"/>
</dbReference>
<dbReference type="FunFam" id="4.10.400.10:FF:000034">
    <property type="entry name" value="Low-density lipoprotein receptor-related protein 2"/>
    <property type="match status" value="1"/>
</dbReference>
<evidence type="ECO:0000256" key="4">
    <source>
        <dbReference type="ARBA" id="ARBA00022729"/>
    </source>
</evidence>
<keyword evidence="4" id="KW-0732">Signal</keyword>
<keyword evidence="9" id="KW-0325">Glycoprotein</keyword>
<evidence type="ECO:0000256" key="3">
    <source>
        <dbReference type="ARBA" id="ARBA00022692"/>
    </source>
</evidence>
<evidence type="ECO:0000256" key="8">
    <source>
        <dbReference type="ARBA" id="ARBA00023157"/>
    </source>
</evidence>
<keyword evidence="6" id="KW-1133">Transmembrane helix</keyword>
<evidence type="ECO:0000256" key="6">
    <source>
        <dbReference type="ARBA" id="ARBA00022989"/>
    </source>
</evidence>
<reference evidence="11" key="2">
    <citation type="journal article" date="2017" name="J. Med. Entomol.">
        <title>Transcriptome Analysis of the Triatoma infestans (Hemiptera: Reduviidae) Integument.</title>
        <authorList>
            <person name="Calderon-Fernandez G.M."/>
            <person name="Moriconi D.E."/>
            <person name="Dulbecco A.B."/>
            <person name="Juarez M.P."/>
        </authorList>
    </citation>
    <scope>NUCLEOTIDE SEQUENCE</scope>
    <source>
        <strain evidence="11">Int1</strain>
        <tissue evidence="11">Integument</tissue>
    </source>
</reference>
<dbReference type="GO" id="GO:0016192">
    <property type="term" value="P:vesicle-mediated transport"/>
    <property type="evidence" value="ECO:0007669"/>
    <property type="project" value="UniProtKB-ARBA"/>
</dbReference>
<sequence length="437" mass="48471">NNCWDICYKKPRGYTYSKNIFFIFLLYYPVYNLSKKIGLETSELVSSLYLKLKTESDNNTSEVLPKKCPIVLPSPAKQCINPLNKRKAIANVVTRGQELRKAMVKSVLKDCPIDKVENILQGEQKAAGDGKLSSMKEDTHLIDYIMGKNLSEPESNAAVKTLQCASSTDSSEVISSVTKSPNLLNIEAGGDDITVGCENPIDGIDNCRDGSDEKPLACQQEGRCESNGFRCANGHCISKTLRCDQNDDCGDLSDEKDCPEQCLATSCSQLCVQKEGKGFSCHCVEGYTMINDSCIANGEKGQLLVVGDVELRFLDVYKPENSTRTTTYIHAPHENIDRTSKIIAVAHDFANSMLYLAYSKHHIFPITTNFTSNEKGTKPPIVVDDLTEINGLALDWSLQILYVVSDYSILALNIEQPEIRKTLIKRLDQPRDIILNA</sequence>
<dbReference type="CDD" id="cd00112">
    <property type="entry name" value="LDLa"/>
    <property type="match status" value="1"/>
</dbReference>
<evidence type="ECO:0000256" key="5">
    <source>
        <dbReference type="ARBA" id="ARBA00022737"/>
    </source>
</evidence>
<dbReference type="PROSITE" id="PS01209">
    <property type="entry name" value="LDLRA_1"/>
    <property type="match status" value="1"/>
</dbReference>
<dbReference type="PANTHER" id="PTHR24270">
    <property type="entry name" value="LOW-DENSITY LIPOPROTEIN RECEPTOR-RELATED"/>
    <property type="match status" value="1"/>
</dbReference>
<reference evidence="11" key="1">
    <citation type="submission" date="2016-04" db="EMBL/GenBank/DDBJ databases">
        <authorList>
            <person name="Calderon-Fernandez G.M.Sr."/>
        </authorList>
    </citation>
    <scope>NUCLEOTIDE SEQUENCE</scope>
    <source>
        <strain evidence="11">Int1</strain>
        <tissue evidence="11">Integument</tissue>
    </source>
</reference>
<feature type="non-terminal residue" evidence="11">
    <location>
        <position position="437"/>
    </location>
</feature>
<evidence type="ECO:0000256" key="9">
    <source>
        <dbReference type="ARBA" id="ARBA00023180"/>
    </source>
</evidence>
<dbReference type="Gene3D" id="4.10.400.10">
    <property type="entry name" value="Low-density Lipoprotein Receptor"/>
    <property type="match status" value="1"/>
</dbReference>
<feature type="disulfide bond" evidence="10">
    <location>
        <begin position="243"/>
        <end position="258"/>
    </location>
</feature>
<evidence type="ECO:0000256" key="7">
    <source>
        <dbReference type="ARBA" id="ARBA00023136"/>
    </source>
</evidence>
<protein>
    <submittedName>
        <fullName evidence="11">LDL receptor protein 1 isoform G</fullName>
    </submittedName>
</protein>
<dbReference type="Pfam" id="PF00057">
    <property type="entry name" value="Ldl_recept_a"/>
    <property type="match status" value="1"/>
</dbReference>
<dbReference type="InterPro" id="IPR036055">
    <property type="entry name" value="LDL_receptor-like_sf"/>
</dbReference>
<keyword evidence="7" id="KW-0472">Membrane</keyword>
<keyword evidence="5" id="KW-0677">Repeat</keyword>
<feature type="disulfide bond" evidence="10">
    <location>
        <begin position="231"/>
        <end position="249"/>
    </location>
</feature>
<keyword evidence="8 10" id="KW-1015">Disulfide bond</keyword>
<evidence type="ECO:0000313" key="11">
    <source>
        <dbReference type="EMBL" id="JAS02871.1"/>
    </source>
</evidence>
<organism evidence="11">
    <name type="scientific">Triatoma infestans</name>
    <name type="common">Assassin bug</name>
    <dbReference type="NCBI Taxonomy" id="30076"/>
    <lineage>
        <taxon>Eukaryota</taxon>
        <taxon>Metazoa</taxon>
        <taxon>Ecdysozoa</taxon>
        <taxon>Arthropoda</taxon>
        <taxon>Hexapoda</taxon>
        <taxon>Insecta</taxon>
        <taxon>Pterygota</taxon>
        <taxon>Neoptera</taxon>
        <taxon>Paraneoptera</taxon>
        <taxon>Hemiptera</taxon>
        <taxon>Heteroptera</taxon>
        <taxon>Panheteroptera</taxon>
        <taxon>Cimicomorpha</taxon>
        <taxon>Reduviidae</taxon>
        <taxon>Triatominae</taxon>
        <taxon>Triatoma</taxon>
    </lineage>
</organism>
<evidence type="ECO:0000256" key="2">
    <source>
        <dbReference type="ARBA" id="ARBA00004308"/>
    </source>
</evidence>
<evidence type="ECO:0000256" key="10">
    <source>
        <dbReference type="PROSITE-ProRule" id="PRU00124"/>
    </source>
</evidence>
<dbReference type="SUPFAM" id="SSF57424">
    <property type="entry name" value="LDL receptor-like module"/>
    <property type="match status" value="1"/>
</dbReference>
<dbReference type="InterPro" id="IPR002172">
    <property type="entry name" value="LDrepeatLR_classA_rpt"/>
</dbReference>